<comment type="pathway">
    <text evidence="2">Porphyrin-containing compound metabolism; protoporphyrin-IX biosynthesis; 5-aminolevulinate from L-glutamyl-tRNA(Glu): step 2/2.</text>
</comment>
<keyword evidence="4 7" id="KW-0663">Pyridoxal phosphate</keyword>
<dbReference type="InterPro" id="IPR015424">
    <property type="entry name" value="PyrdxlP-dep_Trfase"/>
</dbReference>
<accession>A0A172T8D1</accession>
<dbReference type="GO" id="GO:0005737">
    <property type="term" value="C:cytoplasm"/>
    <property type="evidence" value="ECO:0007669"/>
    <property type="project" value="UniProtKB-SubCell"/>
</dbReference>
<comment type="subcellular location">
    <subcellularLocation>
        <location evidence="7">Cytoplasm</location>
    </subcellularLocation>
</comment>
<dbReference type="Pfam" id="PF00202">
    <property type="entry name" value="Aminotran_3"/>
    <property type="match status" value="1"/>
</dbReference>
<reference evidence="8 9" key="1">
    <citation type="submission" date="2015-01" db="EMBL/GenBank/DDBJ databases">
        <title>Deinococcus puniceus/DY1/ whole genome sequencing.</title>
        <authorList>
            <person name="Kim M.K."/>
            <person name="Srinivasan S."/>
            <person name="Lee J.-J."/>
        </authorList>
    </citation>
    <scope>NUCLEOTIDE SEQUENCE [LARGE SCALE GENOMIC DNA]</scope>
    <source>
        <strain evidence="8 9">DY1</strain>
    </source>
</reference>
<dbReference type="GO" id="GO:0006782">
    <property type="term" value="P:protoporphyrinogen IX biosynthetic process"/>
    <property type="evidence" value="ECO:0007669"/>
    <property type="project" value="UniProtKB-UniRule"/>
</dbReference>
<dbReference type="Proteomes" id="UP000077363">
    <property type="component" value="Chromosome"/>
</dbReference>
<comment type="similarity">
    <text evidence="3 7">Belongs to the class-III pyridoxal-phosphate-dependent aminotransferase family. HemL subfamily.</text>
</comment>
<dbReference type="InterPro" id="IPR004639">
    <property type="entry name" value="4pyrrol_synth_GluAld_NH2Trfase"/>
</dbReference>
<dbReference type="PANTHER" id="PTHR43713">
    <property type="entry name" value="GLUTAMATE-1-SEMIALDEHYDE 2,1-AMINOMUTASE"/>
    <property type="match status" value="1"/>
</dbReference>
<dbReference type="InterPro" id="IPR015422">
    <property type="entry name" value="PyrdxlP-dep_Trfase_small"/>
</dbReference>
<comment type="subunit">
    <text evidence="7">Homodimer.</text>
</comment>
<dbReference type="FunFam" id="3.40.640.10:FF:000021">
    <property type="entry name" value="Glutamate-1-semialdehyde 2,1-aminomutase"/>
    <property type="match status" value="1"/>
</dbReference>
<evidence type="ECO:0000256" key="4">
    <source>
        <dbReference type="ARBA" id="ARBA00022898"/>
    </source>
</evidence>
<dbReference type="EMBL" id="CP011387">
    <property type="protein sequence ID" value="ANE43073.1"/>
    <property type="molecule type" value="Genomic_DNA"/>
</dbReference>
<dbReference type="AlphaFoldDB" id="A0A172T8D1"/>
<protein>
    <recommendedName>
        <fullName evidence="7">Glutamate-1-semialdehyde 2,1-aminomutase</fullName>
        <shortName evidence="7">GSA</shortName>
        <ecNumber evidence="7">5.4.3.8</ecNumber>
    </recommendedName>
    <alternativeName>
        <fullName evidence="7">Glutamate-1-semialdehyde aminotransferase</fullName>
        <shortName evidence="7">GSA-AT</shortName>
    </alternativeName>
</protein>
<keyword evidence="8" id="KW-0808">Transferase</keyword>
<evidence type="ECO:0000256" key="5">
    <source>
        <dbReference type="ARBA" id="ARBA00023235"/>
    </source>
</evidence>
<evidence type="ECO:0000256" key="1">
    <source>
        <dbReference type="ARBA" id="ARBA00001933"/>
    </source>
</evidence>
<gene>
    <name evidence="7" type="primary">hemL</name>
    <name evidence="8" type="ORF">SU48_04040</name>
</gene>
<dbReference type="InterPro" id="IPR049704">
    <property type="entry name" value="Aminotrans_3_PPA_site"/>
</dbReference>
<dbReference type="RefSeq" id="WP_064014129.1">
    <property type="nucleotide sequence ID" value="NZ_CP011387.1"/>
</dbReference>
<keyword evidence="5 7" id="KW-0413">Isomerase</keyword>
<dbReference type="GO" id="GO:0008483">
    <property type="term" value="F:transaminase activity"/>
    <property type="evidence" value="ECO:0007669"/>
    <property type="project" value="UniProtKB-KW"/>
</dbReference>
<dbReference type="Gene3D" id="3.40.640.10">
    <property type="entry name" value="Type I PLP-dependent aspartate aminotransferase-like (Major domain)"/>
    <property type="match status" value="1"/>
</dbReference>
<dbReference type="PATRIC" id="fig|1182568.3.peg.841"/>
<dbReference type="NCBIfam" id="NF000818">
    <property type="entry name" value="PRK00062.1"/>
    <property type="match status" value="1"/>
</dbReference>
<dbReference type="GO" id="GO:0042286">
    <property type="term" value="F:glutamate-1-semialdehyde 2,1-aminomutase activity"/>
    <property type="evidence" value="ECO:0007669"/>
    <property type="project" value="UniProtKB-UniRule"/>
</dbReference>
<dbReference type="KEGG" id="dpu:SU48_04040"/>
<dbReference type="PROSITE" id="PS00600">
    <property type="entry name" value="AA_TRANSFER_CLASS_3"/>
    <property type="match status" value="1"/>
</dbReference>
<dbReference type="InterPro" id="IPR005814">
    <property type="entry name" value="Aminotrans_3"/>
</dbReference>
<name>A0A172T8D1_9DEIO</name>
<dbReference type="EC" id="5.4.3.8" evidence="7"/>
<dbReference type="GO" id="GO:0030170">
    <property type="term" value="F:pyridoxal phosphate binding"/>
    <property type="evidence" value="ECO:0007669"/>
    <property type="project" value="InterPro"/>
</dbReference>
<keyword evidence="6 7" id="KW-0627">Porphyrin biosynthesis</keyword>
<evidence type="ECO:0000256" key="2">
    <source>
        <dbReference type="ARBA" id="ARBA00004819"/>
    </source>
</evidence>
<dbReference type="NCBIfam" id="TIGR00713">
    <property type="entry name" value="hemL"/>
    <property type="match status" value="1"/>
</dbReference>
<keyword evidence="7" id="KW-0963">Cytoplasm</keyword>
<dbReference type="HAMAP" id="MF_00375">
    <property type="entry name" value="HemL_aminotrans_3"/>
    <property type="match status" value="1"/>
</dbReference>
<evidence type="ECO:0000256" key="7">
    <source>
        <dbReference type="HAMAP-Rule" id="MF_00375"/>
    </source>
</evidence>
<dbReference type="UniPathway" id="UPA00251">
    <property type="reaction ID" value="UER00317"/>
</dbReference>
<dbReference type="InterPro" id="IPR015421">
    <property type="entry name" value="PyrdxlP-dep_Trfase_major"/>
</dbReference>
<feature type="modified residue" description="N6-(pyridoxal phosphate)lysine" evidence="7">
    <location>
        <position position="295"/>
    </location>
</feature>
<sequence length="465" mass="48052">MTANPEILSTPSSQAARTTQSQALFARAQAVTPGGVNSPVRAFRSVGGTPRFIARANGAILTDADGNDYIDHIGSWGPMILGHNLPAVREAVIEALAGGTSFGAPGEREVLLGEAVTRITGVDRVRFVNSGTEATMSALRLARGFTGRKYILKFRGNYHGHADGLLVEAGSGLMTDAVADGGQLNRQGLGQAAPSSAGVPEEYAALTLVSEYNDPAALDALMTARGHEIAAVIFEPVVGNAGVLIPNPEFLDALHRVQAAGVLLIADEVMTGFRLSLRGATGLLGLRPDLTCWGKIIGGGLPVGAYGGRAEVMNFVSPQGPVYQAGTLSGNPLAMAAGLAMLGALEADPGVYERLNTYTAQLAEGLKAGASAAGVPISVNQIGSMLTAFHSSAPHGSIRTYTDAARSDTAAFAGWFQGMLARGIYWAPSQFESIFVSAAHTDAHLNATLEAAAQAYAALTVRGEQ</sequence>
<organism evidence="8 9">
    <name type="scientific">Deinococcus puniceus</name>
    <dbReference type="NCBI Taxonomy" id="1182568"/>
    <lineage>
        <taxon>Bacteria</taxon>
        <taxon>Thermotogati</taxon>
        <taxon>Deinococcota</taxon>
        <taxon>Deinococci</taxon>
        <taxon>Deinococcales</taxon>
        <taxon>Deinococcaceae</taxon>
        <taxon>Deinococcus</taxon>
    </lineage>
</organism>
<dbReference type="STRING" id="1182568.SU48_04040"/>
<keyword evidence="8" id="KW-0032">Aminotransferase</keyword>
<dbReference type="PANTHER" id="PTHR43713:SF3">
    <property type="entry name" value="GLUTAMATE-1-SEMIALDEHYDE 2,1-AMINOMUTASE 1, CHLOROPLASTIC-RELATED"/>
    <property type="match status" value="1"/>
</dbReference>
<dbReference type="OrthoDB" id="9801052at2"/>
<comment type="cofactor">
    <cofactor evidence="1 7">
        <name>pyridoxal 5'-phosphate</name>
        <dbReference type="ChEBI" id="CHEBI:597326"/>
    </cofactor>
</comment>
<evidence type="ECO:0000313" key="8">
    <source>
        <dbReference type="EMBL" id="ANE43073.1"/>
    </source>
</evidence>
<comment type="catalytic activity">
    <reaction evidence="7">
        <text>(S)-4-amino-5-oxopentanoate = 5-aminolevulinate</text>
        <dbReference type="Rhea" id="RHEA:14265"/>
        <dbReference type="ChEBI" id="CHEBI:57501"/>
        <dbReference type="ChEBI" id="CHEBI:356416"/>
        <dbReference type="EC" id="5.4.3.8"/>
    </reaction>
</comment>
<evidence type="ECO:0000256" key="6">
    <source>
        <dbReference type="ARBA" id="ARBA00023244"/>
    </source>
</evidence>
<dbReference type="Gene3D" id="3.90.1150.10">
    <property type="entry name" value="Aspartate Aminotransferase, domain 1"/>
    <property type="match status" value="1"/>
</dbReference>
<keyword evidence="9" id="KW-1185">Reference proteome</keyword>
<dbReference type="CDD" id="cd00610">
    <property type="entry name" value="OAT_like"/>
    <property type="match status" value="1"/>
</dbReference>
<evidence type="ECO:0000313" key="9">
    <source>
        <dbReference type="Proteomes" id="UP000077363"/>
    </source>
</evidence>
<dbReference type="SUPFAM" id="SSF53383">
    <property type="entry name" value="PLP-dependent transferases"/>
    <property type="match status" value="1"/>
</dbReference>
<evidence type="ECO:0000256" key="3">
    <source>
        <dbReference type="ARBA" id="ARBA00008981"/>
    </source>
</evidence>
<proteinExistence type="inferred from homology"/>